<comment type="caution">
    <text evidence="2">The sequence shown here is derived from an EMBL/GenBank/DDBJ whole genome shotgun (WGS) entry which is preliminary data.</text>
</comment>
<keyword evidence="3" id="KW-1185">Reference proteome</keyword>
<sequence length="90" mass="10092">MCSLVWDKCPVCEHLRYAKTYKCARWRVAAALAEARGCTLPSWEVCVDLSEEKKIAGLIPLGSCPKKECPSKKMAKKTTKKTKKTKKTTT</sequence>
<evidence type="ECO:0000256" key="1">
    <source>
        <dbReference type="SAM" id="MobiDB-lite"/>
    </source>
</evidence>
<reference evidence="2 3" key="1">
    <citation type="submission" date="2015-09" db="EMBL/GenBank/DDBJ databases">
        <title>Draft genome of a European isolate of the apple canker pathogen Neonectria ditissima.</title>
        <authorList>
            <person name="Gomez-Cortecero A."/>
            <person name="Harrison R.J."/>
            <person name="Armitage A.D."/>
        </authorList>
    </citation>
    <scope>NUCLEOTIDE SEQUENCE [LARGE SCALE GENOMIC DNA]</scope>
    <source>
        <strain evidence="2 3">R09/05</strain>
    </source>
</reference>
<name>A0A0P7B2K8_9HYPO</name>
<accession>A0A0P7B2K8</accession>
<gene>
    <name evidence="2" type="ORF">AK830_g5971</name>
</gene>
<feature type="compositionally biased region" description="Basic residues" evidence="1">
    <location>
        <begin position="73"/>
        <end position="90"/>
    </location>
</feature>
<organism evidence="2 3">
    <name type="scientific">Neonectria ditissima</name>
    <dbReference type="NCBI Taxonomy" id="78410"/>
    <lineage>
        <taxon>Eukaryota</taxon>
        <taxon>Fungi</taxon>
        <taxon>Dikarya</taxon>
        <taxon>Ascomycota</taxon>
        <taxon>Pezizomycotina</taxon>
        <taxon>Sordariomycetes</taxon>
        <taxon>Hypocreomycetidae</taxon>
        <taxon>Hypocreales</taxon>
        <taxon>Nectriaceae</taxon>
        <taxon>Neonectria</taxon>
    </lineage>
</organism>
<evidence type="ECO:0000313" key="2">
    <source>
        <dbReference type="EMBL" id="KPM40617.1"/>
    </source>
</evidence>
<protein>
    <submittedName>
        <fullName evidence="2">Uncharacterized protein</fullName>
    </submittedName>
</protein>
<proteinExistence type="predicted"/>
<dbReference type="Proteomes" id="UP000050424">
    <property type="component" value="Unassembled WGS sequence"/>
</dbReference>
<evidence type="ECO:0000313" key="3">
    <source>
        <dbReference type="Proteomes" id="UP000050424"/>
    </source>
</evidence>
<dbReference type="EMBL" id="LKCW01000080">
    <property type="protein sequence ID" value="KPM40617.1"/>
    <property type="molecule type" value="Genomic_DNA"/>
</dbReference>
<feature type="region of interest" description="Disordered" evidence="1">
    <location>
        <begin position="66"/>
        <end position="90"/>
    </location>
</feature>
<dbReference type="AlphaFoldDB" id="A0A0P7B2K8"/>